<dbReference type="Proteomes" id="UP000003422">
    <property type="component" value="Unassembled WGS sequence"/>
</dbReference>
<dbReference type="EMBL" id="AGBB01000019">
    <property type="protein sequence ID" value="EGY80620.1"/>
    <property type="molecule type" value="Genomic_DNA"/>
</dbReference>
<sequence>MKKSIFYIFLLLILLNLSAYKNTYPEEDNQISLDSFYDIS</sequence>
<protein>
    <submittedName>
        <fullName evidence="1">Uncharacterized protein</fullName>
    </submittedName>
</protein>
<keyword evidence="2" id="KW-1185">Reference proteome</keyword>
<organism evidence="1 2">
    <name type="scientific">Peptoniphilus indolicus ATCC 29427</name>
    <dbReference type="NCBI Taxonomy" id="997350"/>
    <lineage>
        <taxon>Bacteria</taxon>
        <taxon>Bacillati</taxon>
        <taxon>Bacillota</taxon>
        <taxon>Tissierellia</taxon>
        <taxon>Tissierellales</taxon>
        <taxon>Peptoniphilaceae</taxon>
        <taxon>Peptoniphilus</taxon>
    </lineage>
</organism>
<evidence type="ECO:0000313" key="1">
    <source>
        <dbReference type="EMBL" id="EGY80620.1"/>
    </source>
</evidence>
<comment type="caution">
    <text evidence="1">The sequence shown here is derived from an EMBL/GenBank/DDBJ whole genome shotgun (WGS) entry which is preliminary data.</text>
</comment>
<dbReference type="AlphaFoldDB" id="G4D1H1"/>
<gene>
    <name evidence="1" type="ORF">HMPREF9129_0251</name>
</gene>
<evidence type="ECO:0000313" key="2">
    <source>
        <dbReference type="Proteomes" id="UP000003422"/>
    </source>
</evidence>
<dbReference type="HOGENOM" id="CLU_3293976_0_0_9"/>
<proteinExistence type="predicted"/>
<accession>G4D1H1</accession>
<name>G4D1H1_9FIRM</name>
<reference evidence="1 2" key="1">
    <citation type="submission" date="2011-06" db="EMBL/GenBank/DDBJ databases">
        <authorList>
            <person name="Muzny D."/>
            <person name="Qin X."/>
            <person name="Deng J."/>
            <person name="Jiang H."/>
            <person name="Liu Y."/>
            <person name="Qu J."/>
            <person name="Song X.-Z."/>
            <person name="Zhang L."/>
            <person name="Thornton R."/>
            <person name="Coyle M."/>
            <person name="Francisco L."/>
            <person name="Jackson L."/>
            <person name="Javaid M."/>
            <person name="Korchina V."/>
            <person name="Kovar C."/>
            <person name="Mata R."/>
            <person name="Mathew T."/>
            <person name="Ngo R."/>
            <person name="Nguyen L."/>
            <person name="Nguyen N."/>
            <person name="Okwuonu G."/>
            <person name="Ongeri F."/>
            <person name="Pham C."/>
            <person name="Simmons D."/>
            <person name="Wilczek-Boney K."/>
            <person name="Hale W."/>
            <person name="Jakkamsetti A."/>
            <person name="Pham P."/>
            <person name="Ruth R."/>
            <person name="San Lucas F."/>
            <person name="Warren J."/>
            <person name="Zhang J."/>
            <person name="Zhao Z."/>
            <person name="Zhou C."/>
            <person name="Zhu D."/>
            <person name="Lee S."/>
            <person name="Bess C."/>
            <person name="Blankenburg K."/>
            <person name="Forbes L."/>
            <person name="Fu Q."/>
            <person name="Gubbala S."/>
            <person name="Hirani K."/>
            <person name="Jayaseelan J.C."/>
            <person name="Lara F."/>
            <person name="Munidasa M."/>
            <person name="Palculict T."/>
            <person name="Patil S."/>
            <person name="Pu L.-L."/>
            <person name="Saada N."/>
            <person name="Tang L."/>
            <person name="Weissenberger G."/>
            <person name="Zhu Y."/>
            <person name="Hemphill L."/>
            <person name="Shang Y."/>
            <person name="Youmans B."/>
            <person name="Ayvaz T."/>
            <person name="Ross M."/>
            <person name="Santibanez J."/>
            <person name="Aqrawi P."/>
            <person name="Gross S."/>
            <person name="Joshi V."/>
            <person name="Fowler G."/>
            <person name="Nazareth L."/>
            <person name="Reid J."/>
            <person name="Worley K."/>
            <person name="Petrosino J."/>
            <person name="Highlander S."/>
            <person name="Gibbs R."/>
        </authorList>
    </citation>
    <scope>NUCLEOTIDE SEQUENCE [LARGE SCALE GENOMIC DNA]</scope>
    <source>
        <strain evidence="1 2">ATCC 29427</strain>
    </source>
</reference>